<dbReference type="InterPro" id="IPR051796">
    <property type="entry name" value="ISF_SsuE-like"/>
</dbReference>
<evidence type="ECO:0000256" key="1">
    <source>
        <dbReference type="ARBA" id="ARBA00022630"/>
    </source>
</evidence>
<reference evidence="4 5" key="1">
    <citation type="submission" date="2020-12" db="EMBL/GenBank/DDBJ databases">
        <title>Whole genome sequences of gut porcine anaerobes.</title>
        <authorList>
            <person name="Kubasova T."/>
            <person name="Jahodarova E."/>
            <person name="Rychlik I."/>
        </authorList>
    </citation>
    <scope>NUCLEOTIDE SEQUENCE [LARGE SCALE GENOMIC DNA]</scope>
    <source>
        <strain evidence="4 5">An925</strain>
    </source>
</reference>
<dbReference type="Pfam" id="PF03358">
    <property type="entry name" value="FMN_red"/>
    <property type="match status" value="1"/>
</dbReference>
<dbReference type="SUPFAM" id="SSF52218">
    <property type="entry name" value="Flavoproteins"/>
    <property type="match status" value="1"/>
</dbReference>
<evidence type="ECO:0000313" key="4">
    <source>
        <dbReference type="EMBL" id="MCF2563948.1"/>
    </source>
</evidence>
<accession>A0ABS9CFV0</accession>
<organism evidence="4 5">
    <name type="scientific">Xylanibacter brevis</name>
    <dbReference type="NCBI Taxonomy" id="83231"/>
    <lineage>
        <taxon>Bacteria</taxon>
        <taxon>Pseudomonadati</taxon>
        <taxon>Bacteroidota</taxon>
        <taxon>Bacteroidia</taxon>
        <taxon>Bacteroidales</taxon>
        <taxon>Prevotellaceae</taxon>
        <taxon>Xylanibacter</taxon>
    </lineage>
</organism>
<feature type="domain" description="NADPH-dependent FMN reductase-like" evidence="3">
    <location>
        <begin position="1"/>
        <end position="154"/>
    </location>
</feature>
<dbReference type="PANTHER" id="PTHR43278">
    <property type="entry name" value="NAD(P)H-DEPENDENT FMN-CONTAINING OXIDOREDUCTASE YWQN-RELATED"/>
    <property type="match status" value="1"/>
</dbReference>
<dbReference type="EMBL" id="JADYTN010000014">
    <property type="protein sequence ID" value="MCF2563948.1"/>
    <property type="molecule type" value="Genomic_DNA"/>
</dbReference>
<dbReference type="Gene3D" id="3.40.50.360">
    <property type="match status" value="1"/>
</dbReference>
<proteinExistence type="predicted"/>
<dbReference type="RefSeq" id="WP_301638138.1">
    <property type="nucleotide sequence ID" value="NZ_JADYTN010000014.1"/>
</dbReference>
<name>A0ABS9CFV0_9BACT</name>
<dbReference type="InterPro" id="IPR029039">
    <property type="entry name" value="Flavoprotein-like_sf"/>
</dbReference>
<evidence type="ECO:0000256" key="2">
    <source>
        <dbReference type="ARBA" id="ARBA00022643"/>
    </source>
</evidence>
<protein>
    <submittedName>
        <fullName evidence="4">Flavodoxin family protein</fullName>
    </submittedName>
</protein>
<comment type="caution">
    <text evidence="4">The sequence shown here is derived from an EMBL/GenBank/DDBJ whole genome shotgun (WGS) entry which is preliminary data.</text>
</comment>
<dbReference type="InterPro" id="IPR005025">
    <property type="entry name" value="FMN_Rdtase-like_dom"/>
</dbReference>
<evidence type="ECO:0000259" key="3">
    <source>
        <dbReference type="Pfam" id="PF03358"/>
    </source>
</evidence>
<gene>
    <name evidence="4" type="ORF">I6E12_07460</name>
</gene>
<keyword evidence="5" id="KW-1185">Reference proteome</keyword>
<keyword evidence="2" id="KW-0288">FMN</keyword>
<evidence type="ECO:0000313" key="5">
    <source>
        <dbReference type="Proteomes" id="UP001200470"/>
    </source>
</evidence>
<dbReference type="Proteomes" id="UP001200470">
    <property type="component" value="Unassembled WGS sequence"/>
</dbReference>
<sequence length="207" mass="22827">MKVLLINGSPRKEGNTYTALTEISKQLSIHGIESTILWIGKKPVRGCIACNKCKENGNGQCVFSDDITNSVIESMSHCDGVIIGSPVYYGQPSGQLLCLQQRMLYAGGAYFIGKPAAAVAVCRRGGASAVYQTLLMPFQMMNMPIVTSQYWNLAYGRVEGEAAQDIEGMQTMRTLANNMAWMLKKLNNNDSSDLPEREAWTPMNFIR</sequence>
<dbReference type="PANTHER" id="PTHR43278:SF4">
    <property type="entry name" value="NAD(P)H-DEPENDENT FMN-CONTAINING OXIDOREDUCTASE YWQN-RELATED"/>
    <property type="match status" value="1"/>
</dbReference>
<keyword evidence="1" id="KW-0285">Flavoprotein</keyword>